<gene>
    <name evidence="1" type="ORF">IAQ67_28975</name>
</gene>
<geneLocation type="plasmid" evidence="1 2">
    <name>pPlas1</name>
</geneLocation>
<proteinExistence type="predicted"/>
<dbReference type="Proteomes" id="UP000516384">
    <property type="component" value="Plasmid pPlas1"/>
</dbReference>
<name>A0A7H0YH32_9BACL</name>
<dbReference type="RefSeq" id="WP_190299697.1">
    <property type="nucleotide sequence ID" value="NZ_CP061173.1"/>
</dbReference>
<evidence type="ECO:0000313" key="2">
    <source>
        <dbReference type="Proteomes" id="UP000516384"/>
    </source>
</evidence>
<dbReference type="EMBL" id="CP061173">
    <property type="protein sequence ID" value="QNR70390.1"/>
    <property type="molecule type" value="Genomic_DNA"/>
</dbReference>
<sequence>MLPDNARSGDLVLVHKEDDEYFYMYGEIVERTESKVKIMINGRIAIYAPDEIHLAARAGRNLHEEIKEQLESKEPSLLTMEDINDLINLAIDMEEWEWAKDLVNRKQVMSTK</sequence>
<reference evidence="1 2" key="1">
    <citation type="submission" date="2020-09" db="EMBL/GenBank/DDBJ databases">
        <title>Characterization of Paenibacillus peoriae strain ZF390 with broad-spectrum antimicrobial activity as a potential biocontrol agent.</title>
        <authorList>
            <person name="Li L."/>
            <person name="Zhao Y."/>
            <person name="Li B."/>
            <person name="Xie X."/>
        </authorList>
    </citation>
    <scope>NUCLEOTIDE SEQUENCE [LARGE SCALE GENOMIC DNA]</scope>
    <source>
        <strain evidence="1 2">ZF390</strain>
        <plasmid evidence="1 2">pPlas1</plasmid>
    </source>
</reference>
<protein>
    <submittedName>
        <fullName evidence="1">Uncharacterized protein</fullName>
    </submittedName>
</protein>
<keyword evidence="1" id="KW-0614">Plasmid</keyword>
<organism evidence="1 2">
    <name type="scientific">Paenibacillus peoriae</name>
    <dbReference type="NCBI Taxonomy" id="59893"/>
    <lineage>
        <taxon>Bacteria</taxon>
        <taxon>Bacillati</taxon>
        <taxon>Bacillota</taxon>
        <taxon>Bacilli</taxon>
        <taxon>Bacillales</taxon>
        <taxon>Paenibacillaceae</taxon>
        <taxon>Paenibacillus</taxon>
    </lineage>
</organism>
<dbReference type="AlphaFoldDB" id="A0A7H0YH32"/>
<evidence type="ECO:0000313" key="1">
    <source>
        <dbReference type="EMBL" id="QNR70390.1"/>
    </source>
</evidence>
<accession>A0A7H0YH32</accession>